<accession>A0ABU4HP14</accession>
<name>A0ABU4HP14_9ACTN</name>
<feature type="transmembrane region" description="Helical" evidence="7">
    <location>
        <begin position="118"/>
        <end position="136"/>
    </location>
</feature>
<evidence type="ECO:0000256" key="6">
    <source>
        <dbReference type="ARBA" id="ARBA00023136"/>
    </source>
</evidence>
<feature type="transmembrane region" description="Helical" evidence="7">
    <location>
        <begin position="83"/>
        <end position="106"/>
    </location>
</feature>
<dbReference type="Pfam" id="PF00528">
    <property type="entry name" value="BPD_transp_1"/>
    <property type="match status" value="1"/>
</dbReference>
<evidence type="ECO:0000313" key="9">
    <source>
        <dbReference type="EMBL" id="MDW5595056.1"/>
    </source>
</evidence>
<evidence type="ECO:0000256" key="3">
    <source>
        <dbReference type="ARBA" id="ARBA00022475"/>
    </source>
</evidence>
<dbReference type="SUPFAM" id="SSF161098">
    <property type="entry name" value="MetI-like"/>
    <property type="match status" value="1"/>
</dbReference>
<evidence type="ECO:0000256" key="5">
    <source>
        <dbReference type="ARBA" id="ARBA00022989"/>
    </source>
</evidence>
<keyword evidence="2 7" id="KW-0813">Transport</keyword>
<evidence type="ECO:0000256" key="4">
    <source>
        <dbReference type="ARBA" id="ARBA00022692"/>
    </source>
</evidence>
<keyword evidence="6 7" id="KW-0472">Membrane</keyword>
<evidence type="ECO:0000259" key="8">
    <source>
        <dbReference type="PROSITE" id="PS50928"/>
    </source>
</evidence>
<dbReference type="EMBL" id="JAWSTH010000026">
    <property type="protein sequence ID" value="MDW5595056.1"/>
    <property type="molecule type" value="Genomic_DNA"/>
</dbReference>
<dbReference type="InterPro" id="IPR050366">
    <property type="entry name" value="BP-dependent_transpt_permease"/>
</dbReference>
<keyword evidence="4 7" id="KW-0812">Transmembrane</keyword>
<feature type="transmembrane region" description="Helical" evidence="7">
    <location>
        <begin position="14"/>
        <end position="35"/>
    </location>
</feature>
<dbReference type="InterPro" id="IPR035906">
    <property type="entry name" value="MetI-like_sf"/>
</dbReference>
<dbReference type="InterPro" id="IPR000515">
    <property type="entry name" value="MetI-like"/>
</dbReference>
<sequence length="282" mass="29152">MSAAQRPGSFGRRIGMLGIVVCGAIVAVVAAVAILGSAVAPHSAGAQDVGNILAGPSGAHWLGTDSLGRDVASRLIVGARSAFVGPLLIAIGSMLIGNALGLLAGYRGGRLDAILMRWVDLMWSVPALLVIIVVLGVLGTSYWAAVGLLTILTVPFDARVVRGATLEQAPRPYVQAARTLGISDTRIMFFHIWPNVAAVAIANTFLVFAASLTAMAGLSFLGFGLAPGSPDWGLMLAEGFQDLFQNPLAILAPGVAIVLAATSINLIGDWLYERLSSRGASR</sequence>
<proteinExistence type="inferred from homology"/>
<protein>
    <submittedName>
        <fullName evidence="9">ABC transporter permease</fullName>
    </submittedName>
</protein>
<keyword evidence="10" id="KW-1185">Reference proteome</keyword>
<dbReference type="PANTHER" id="PTHR43386:SF25">
    <property type="entry name" value="PEPTIDE ABC TRANSPORTER PERMEASE PROTEIN"/>
    <property type="match status" value="1"/>
</dbReference>
<keyword evidence="3" id="KW-1003">Cell membrane</keyword>
<evidence type="ECO:0000256" key="2">
    <source>
        <dbReference type="ARBA" id="ARBA00022448"/>
    </source>
</evidence>
<feature type="transmembrane region" description="Helical" evidence="7">
    <location>
        <begin position="196"/>
        <end position="228"/>
    </location>
</feature>
<dbReference type="PANTHER" id="PTHR43386">
    <property type="entry name" value="OLIGOPEPTIDE TRANSPORT SYSTEM PERMEASE PROTEIN APPC"/>
    <property type="match status" value="1"/>
</dbReference>
<dbReference type="PROSITE" id="PS50928">
    <property type="entry name" value="ABC_TM1"/>
    <property type="match status" value="1"/>
</dbReference>
<evidence type="ECO:0000313" key="10">
    <source>
        <dbReference type="Proteomes" id="UP001284601"/>
    </source>
</evidence>
<gene>
    <name evidence="9" type="ORF">R7226_11945</name>
</gene>
<dbReference type="CDD" id="cd06261">
    <property type="entry name" value="TM_PBP2"/>
    <property type="match status" value="1"/>
</dbReference>
<feature type="transmembrane region" description="Helical" evidence="7">
    <location>
        <begin position="248"/>
        <end position="272"/>
    </location>
</feature>
<comment type="similarity">
    <text evidence="7">Belongs to the binding-protein-dependent transport system permease family.</text>
</comment>
<reference evidence="10" key="1">
    <citation type="submission" date="2023-07" db="EMBL/GenBank/DDBJ databases">
        <title>Conexibacter stalactiti sp. nov., isolated from stalactites in a lava cave and emended description of the genus Conexibacter.</title>
        <authorList>
            <person name="Lee S.D."/>
        </authorList>
    </citation>
    <scope>NUCLEOTIDE SEQUENCE [LARGE SCALE GENOMIC DNA]</scope>
    <source>
        <strain evidence="10">KCTC 39840</strain>
    </source>
</reference>
<reference evidence="9 10" key="2">
    <citation type="submission" date="2023-10" db="EMBL/GenBank/DDBJ databases">
        <authorList>
            <person name="Han X.F."/>
        </authorList>
    </citation>
    <scope>NUCLEOTIDE SEQUENCE [LARGE SCALE GENOMIC DNA]</scope>
    <source>
        <strain evidence="9 10">KCTC 39840</strain>
    </source>
</reference>
<comment type="caution">
    <text evidence="9">The sequence shown here is derived from an EMBL/GenBank/DDBJ whole genome shotgun (WGS) entry which is preliminary data.</text>
</comment>
<dbReference type="Proteomes" id="UP001284601">
    <property type="component" value="Unassembled WGS sequence"/>
</dbReference>
<evidence type="ECO:0000256" key="1">
    <source>
        <dbReference type="ARBA" id="ARBA00004651"/>
    </source>
</evidence>
<feature type="domain" description="ABC transmembrane type-1" evidence="8">
    <location>
        <begin position="83"/>
        <end position="268"/>
    </location>
</feature>
<evidence type="ECO:0000256" key="7">
    <source>
        <dbReference type="RuleBase" id="RU363032"/>
    </source>
</evidence>
<organism evidence="9 10">
    <name type="scientific">Conexibacter stalactiti</name>
    <dbReference type="NCBI Taxonomy" id="1940611"/>
    <lineage>
        <taxon>Bacteria</taxon>
        <taxon>Bacillati</taxon>
        <taxon>Actinomycetota</taxon>
        <taxon>Thermoleophilia</taxon>
        <taxon>Solirubrobacterales</taxon>
        <taxon>Conexibacteraceae</taxon>
        <taxon>Conexibacter</taxon>
    </lineage>
</organism>
<keyword evidence="5 7" id="KW-1133">Transmembrane helix</keyword>
<dbReference type="Gene3D" id="1.10.3720.10">
    <property type="entry name" value="MetI-like"/>
    <property type="match status" value="1"/>
</dbReference>
<dbReference type="RefSeq" id="WP_318597390.1">
    <property type="nucleotide sequence ID" value="NZ_JAWSTH010000026.1"/>
</dbReference>
<comment type="subcellular location">
    <subcellularLocation>
        <location evidence="1 7">Cell membrane</location>
        <topology evidence="1 7">Multi-pass membrane protein</topology>
    </subcellularLocation>
</comment>